<proteinExistence type="predicted"/>
<dbReference type="InterPro" id="IPR007110">
    <property type="entry name" value="Ig-like_dom"/>
</dbReference>
<dbReference type="EMBL" id="SJZI01000009">
    <property type="protein sequence ID" value="TCJ17078.1"/>
    <property type="molecule type" value="Genomic_DNA"/>
</dbReference>
<evidence type="ECO:0008006" key="6">
    <source>
        <dbReference type="Google" id="ProtNLM"/>
    </source>
</evidence>
<dbReference type="CDD" id="cd00063">
    <property type="entry name" value="FN3"/>
    <property type="match status" value="2"/>
</dbReference>
<dbReference type="Pfam" id="PF16656">
    <property type="entry name" value="Pur_ac_phosph_N"/>
    <property type="match status" value="1"/>
</dbReference>
<dbReference type="InterPro" id="IPR050964">
    <property type="entry name" value="Striated_Muscle_Regulatory"/>
</dbReference>
<evidence type="ECO:0000259" key="3">
    <source>
        <dbReference type="PROSITE" id="PS50853"/>
    </source>
</evidence>
<feature type="domain" description="Fibronectin type-III" evidence="3">
    <location>
        <begin position="157"/>
        <end position="260"/>
    </location>
</feature>
<evidence type="ECO:0000256" key="1">
    <source>
        <dbReference type="ARBA" id="ARBA00022737"/>
    </source>
</evidence>
<feature type="domain" description="Ig-like" evidence="2">
    <location>
        <begin position="446"/>
        <end position="537"/>
    </location>
</feature>
<dbReference type="InterPro" id="IPR003961">
    <property type="entry name" value="FN3_dom"/>
</dbReference>
<dbReference type="Gene3D" id="2.60.40.10">
    <property type="entry name" value="Immunoglobulins"/>
    <property type="match status" value="3"/>
</dbReference>
<dbReference type="GO" id="GO:0003993">
    <property type="term" value="F:acid phosphatase activity"/>
    <property type="evidence" value="ECO:0007669"/>
    <property type="project" value="InterPro"/>
</dbReference>
<dbReference type="InterPro" id="IPR036116">
    <property type="entry name" value="FN3_sf"/>
</dbReference>
<dbReference type="InterPro" id="IPR045829">
    <property type="entry name" value="PKD_6"/>
</dbReference>
<dbReference type="Gene3D" id="3.30.160.710">
    <property type="match status" value="1"/>
</dbReference>
<evidence type="ECO:0000259" key="2">
    <source>
        <dbReference type="PROSITE" id="PS50835"/>
    </source>
</evidence>
<dbReference type="InterPro" id="IPR013783">
    <property type="entry name" value="Ig-like_fold"/>
</dbReference>
<dbReference type="PROSITE" id="PS50835">
    <property type="entry name" value="IG_LIKE"/>
    <property type="match status" value="1"/>
</dbReference>
<protein>
    <recommendedName>
        <fullName evidence="6">T9SS type A sorting domain-containing protein</fullName>
    </recommendedName>
</protein>
<dbReference type="InterPro" id="IPR015914">
    <property type="entry name" value="PAPs_N"/>
</dbReference>
<comment type="caution">
    <text evidence="4">The sequence shown here is derived from an EMBL/GenBank/DDBJ whole genome shotgun (WGS) entry which is preliminary data.</text>
</comment>
<dbReference type="PANTHER" id="PTHR13817:SF73">
    <property type="entry name" value="FIBRONECTIN TYPE-III DOMAIN-CONTAINING PROTEIN"/>
    <property type="match status" value="1"/>
</dbReference>
<accession>A0A4R1BIT3</accession>
<dbReference type="OrthoDB" id="622218at2"/>
<dbReference type="Proteomes" id="UP000295334">
    <property type="component" value="Unassembled WGS sequence"/>
</dbReference>
<keyword evidence="5" id="KW-1185">Reference proteome</keyword>
<dbReference type="PANTHER" id="PTHR13817">
    <property type="entry name" value="TITIN"/>
    <property type="match status" value="1"/>
</dbReference>
<gene>
    <name evidence="4" type="ORF">EPD60_07135</name>
</gene>
<dbReference type="SUPFAM" id="SSF48726">
    <property type="entry name" value="Immunoglobulin"/>
    <property type="match status" value="1"/>
</dbReference>
<evidence type="ECO:0000313" key="4">
    <source>
        <dbReference type="EMBL" id="TCJ17078.1"/>
    </source>
</evidence>
<organism evidence="4 5">
    <name type="scientific">Flaviaesturariibacter flavus</name>
    <dbReference type="NCBI Taxonomy" id="2502780"/>
    <lineage>
        <taxon>Bacteria</taxon>
        <taxon>Pseudomonadati</taxon>
        <taxon>Bacteroidota</taxon>
        <taxon>Chitinophagia</taxon>
        <taxon>Chitinophagales</taxon>
        <taxon>Chitinophagaceae</taxon>
        <taxon>Flaviaestuariibacter</taxon>
    </lineage>
</organism>
<dbReference type="InterPro" id="IPR036179">
    <property type="entry name" value="Ig-like_dom_sf"/>
</dbReference>
<evidence type="ECO:0000313" key="5">
    <source>
        <dbReference type="Proteomes" id="UP000295334"/>
    </source>
</evidence>
<dbReference type="Pfam" id="PF19408">
    <property type="entry name" value="PKD_6"/>
    <property type="match status" value="2"/>
</dbReference>
<dbReference type="SUPFAM" id="SSF49265">
    <property type="entry name" value="Fibronectin type III"/>
    <property type="match status" value="1"/>
</dbReference>
<dbReference type="Pfam" id="PF18676">
    <property type="entry name" value="MBG_2"/>
    <property type="match status" value="8"/>
</dbReference>
<reference evidence="4 5" key="1">
    <citation type="submission" date="2019-03" db="EMBL/GenBank/DDBJ databases">
        <authorList>
            <person name="Kim M.K.M."/>
        </authorList>
    </citation>
    <scope>NUCLEOTIDE SEQUENCE [LARGE SCALE GENOMIC DNA]</scope>
    <source>
        <strain evidence="4 5">17J68-12</strain>
    </source>
</reference>
<dbReference type="GO" id="GO:0046872">
    <property type="term" value="F:metal ion binding"/>
    <property type="evidence" value="ECO:0007669"/>
    <property type="project" value="InterPro"/>
</dbReference>
<dbReference type="InterPro" id="IPR041286">
    <property type="entry name" value="MBG_2"/>
</dbReference>
<dbReference type="SMART" id="SM00060">
    <property type="entry name" value="FN3"/>
    <property type="match status" value="2"/>
</dbReference>
<dbReference type="PROSITE" id="PS50853">
    <property type="entry name" value="FN3"/>
    <property type="match status" value="2"/>
</dbReference>
<keyword evidence="1" id="KW-0677">Repeat</keyword>
<name>A0A4R1BIT3_9BACT</name>
<feature type="domain" description="Fibronectin type-III" evidence="3">
    <location>
        <begin position="261"/>
        <end position="358"/>
    </location>
</feature>
<sequence>MTLQVLHNDADSVGSDPQYHQPWTVIADSSGSFVTYWTVPLDGDAEWATLIASANGNSSGLHAEAIFTDAPQPACNLSAISGPASRCQGAGTSSYSVTYGDVSGFNWTVSGTGNTISFVNGSATVTWAAGFSGTATVTFSVTASLCTGPATRSLNVVVSPLTAAATANSGSGATASAITANWSASANATKYLLDVSQDAGFATFITAGGKTYNSFDVGNVTTYTVTGLNANTTYYYRVRASNSCGTAAVSNVITYGTLPQAPSAPTANAGTDAGCTQVSVSWNQVAGATGYFLDVARNNGFSTGAIVGNYKDSSLGAVSSFVITGLTAGNTYFYRLRAGNGGGFSGYSNIVSIATLPAMPATPGPISGLTTVCSGAKGVSYSTGSVAGATSYVWTVPTGASVATGDGQNAITVNFGNTAGSITVKATNVCGTSNARSLAISMNTAAVVSSEPLPQSVTYGNNASFTVAAGGTPAPNYQWQEYISSWNNVLDNNDYHGAATGTLSIDTPGVAASGRRYRCIVSNSCGADTTDETALLTVAARAITITADAKSKVYGEDDPPLTAQVTAGSIIGPDMPSGALARTGGKNAGRYAIKQGTYTYGANYVETYVEDSLTISPRPITITADPKNKTYGDSDPQFTAKVTSGNTIGTDAASGTLTRDAGENVGRYAIRQGTYSYGGNYAETFVKDSFSIGQRAITITANAAGKVYGDADSVLKAKVTSGSIVPGDAPSGTLVRATGEGVGAYVITRGSYSYGGNYSENFVEDSFRISKRPISINVNDGQHKTYGNADPASFAYTLGAGEHLASWDAFSGNLSRDAGEQVGNYPIRQAGLSIKEGSVDHTGNYAISFNGSDFAIERRAITITADAKSKTYGDPDPPLTARVTTGTIAGNDAPTGALNRAPGENVGRYVIRQGTYSYGSNYLETFVEDSFSIGPRAITLTANAAGKIYGDADSVLKAKVTSGSIVAGDGASGTLIRAAGEDVGAYVITKGTYTYGGNYAETFEQDSFRIRKRALNINVTAGQHKTYGNADPAFAYTLGAGQSLASWDAFSGGLSRDAGESAGTYPIGIGGLVIKEGSVDHTGNYAIVFAGSNFVIDKRPVCITADAKAKSYGAPDPVLTYQITNGSLAFNDTFSGSLERVAGENVDNYAILQGSVALNSNYTLTYRGATFRINAASITTYFGVPVPARRQYSDTVTFRARIIGGAPKFANTAGAADSVIFKVGTQVMGTVVFSIDGADLVAALPTSLLETVAGQMAPGTKTITAVFKTPNGNYGLTTANNTLSDPYFTIDKEDARIEYTGDQLMSTGTTTTAIVKLRAQVLDITAVPADPAYDKAAGDIRNAKVMFVNGESRTPLSGWLPVVLIAGDSRIGTVAFNDTVVLSSAETDREISIGIVVDYGYYRRDCTADNTVVTVYKPVGDFITGGGHVVPDKSVGTMKSDIGTKTNFGFNVKYTKKGTSLQGNMNIVFRRTENDGVLHTYQIKANSLQSLAVNASNPALQTAQFSSKANLTDVTNPLAPVARGGNKTLYVYMTDRGDPGSQDSISIVLVEGTANPAVLANLIYSSEWLLNKSGQKGLRGGNLVVKSGFSLGATTPTAAKSIAVAVEETFARKVPVGDACGATARFGLRAYPVPTQSEFTLVVESDDARTPVTLRITDLRGRVVQQYTSLSAGQVIRTGVSYAGGTYLAEMIQGRRRTVVRLLKE</sequence>